<sequence length="202" mass="21587">MAPIHRQLGGRITMNAETRLLDGRREAAIQQGHCGPNTGIVQPVQSDGSVPAHTRSQECRSRQTVQEDHSVGRATSPSMDLQGHLTVLGADKAGHNGNTREQEGQEVLQLPTRSRSISRRCDITTVTEGGRLLLPAMEADSTGLAANQNTTTEEGIASNAVVADSVLASSDIADETISTSNPLSQQVSKFGRLDVIRKAREN</sequence>
<dbReference type="EMBL" id="LN726786">
    <property type="protein sequence ID" value="CEP11720.1"/>
    <property type="molecule type" value="Genomic_DNA"/>
</dbReference>
<feature type="compositionally biased region" description="Basic and acidic residues" evidence="1">
    <location>
        <begin position="92"/>
        <end position="103"/>
    </location>
</feature>
<dbReference type="Proteomes" id="UP000054107">
    <property type="component" value="Unassembled WGS sequence"/>
</dbReference>
<gene>
    <name evidence="2" type="primary">PARPA_05602.1 scaffold 18730</name>
</gene>
<keyword evidence="3" id="KW-1185">Reference proteome</keyword>
<feature type="compositionally biased region" description="Basic and acidic residues" evidence="1">
    <location>
        <begin position="55"/>
        <end position="71"/>
    </location>
</feature>
<accession>A0A0B7N8I4</accession>
<feature type="region of interest" description="Disordered" evidence="1">
    <location>
        <begin position="36"/>
        <end position="111"/>
    </location>
</feature>
<proteinExistence type="predicted"/>
<reference evidence="2 3" key="1">
    <citation type="submission" date="2014-09" db="EMBL/GenBank/DDBJ databases">
        <authorList>
            <person name="Ellenberger Sabrina"/>
        </authorList>
    </citation>
    <scope>NUCLEOTIDE SEQUENCE [LARGE SCALE GENOMIC DNA]</scope>
    <source>
        <strain evidence="2 3">CBS 412.66</strain>
    </source>
</reference>
<evidence type="ECO:0000313" key="3">
    <source>
        <dbReference type="Proteomes" id="UP000054107"/>
    </source>
</evidence>
<evidence type="ECO:0000256" key="1">
    <source>
        <dbReference type="SAM" id="MobiDB-lite"/>
    </source>
</evidence>
<evidence type="ECO:0000313" key="2">
    <source>
        <dbReference type="EMBL" id="CEP11720.1"/>
    </source>
</evidence>
<organism evidence="2 3">
    <name type="scientific">Parasitella parasitica</name>
    <dbReference type="NCBI Taxonomy" id="35722"/>
    <lineage>
        <taxon>Eukaryota</taxon>
        <taxon>Fungi</taxon>
        <taxon>Fungi incertae sedis</taxon>
        <taxon>Mucoromycota</taxon>
        <taxon>Mucoromycotina</taxon>
        <taxon>Mucoromycetes</taxon>
        <taxon>Mucorales</taxon>
        <taxon>Mucorineae</taxon>
        <taxon>Mucoraceae</taxon>
        <taxon>Parasitella</taxon>
    </lineage>
</organism>
<name>A0A0B7N8I4_9FUNG</name>
<feature type="compositionally biased region" description="Polar residues" evidence="1">
    <location>
        <begin position="39"/>
        <end position="48"/>
    </location>
</feature>
<protein>
    <submittedName>
        <fullName evidence="2">Uncharacterized protein</fullName>
    </submittedName>
</protein>
<dbReference type="AlphaFoldDB" id="A0A0B7N8I4"/>